<dbReference type="EMBL" id="OR481006">
    <property type="protein sequence ID" value="WNO47486.1"/>
    <property type="molecule type" value="Genomic_DNA"/>
</dbReference>
<evidence type="ECO:0000256" key="4">
    <source>
        <dbReference type="ARBA" id="ARBA00014281"/>
    </source>
</evidence>
<proteinExistence type="inferred from homology"/>
<keyword evidence="9" id="KW-0408">Iron</keyword>
<protein>
    <recommendedName>
        <fullName evidence="4">Anaerobic ribonucleoside-triphosphate reductase-activating protein</fullName>
    </recommendedName>
    <alternativeName>
        <fullName evidence="11">Class III anaerobic ribonucleotide reductase small component</fullName>
    </alternativeName>
</protein>
<dbReference type="InterPro" id="IPR001989">
    <property type="entry name" value="Radical_activat_CS"/>
</dbReference>
<evidence type="ECO:0000256" key="8">
    <source>
        <dbReference type="ARBA" id="ARBA00023002"/>
    </source>
</evidence>
<dbReference type="InterPro" id="IPR034457">
    <property type="entry name" value="Organic_radical-activating"/>
</dbReference>
<dbReference type="GO" id="GO:0004748">
    <property type="term" value="F:ribonucleoside-diphosphate reductase activity, thioredoxin disulfide as acceptor"/>
    <property type="evidence" value="ECO:0007669"/>
    <property type="project" value="TreeGrafter"/>
</dbReference>
<dbReference type="InterPro" id="IPR012837">
    <property type="entry name" value="NrdG"/>
</dbReference>
<keyword evidence="5" id="KW-0004">4Fe-4S</keyword>
<evidence type="ECO:0000256" key="1">
    <source>
        <dbReference type="ARBA" id="ARBA00001966"/>
    </source>
</evidence>
<dbReference type="InterPro" id="IPR058240">
    <property type="entry name" value="rSAM_sf"/>
</dbReference>
<keyword evidence="7" id="KW-0479">Metal-binding</keyword>
<organism evidence="13">
    <name type="scientific">Staphylococcus phage vB_VibM_10AMN12</name>
    <dbReference type="NCBI Taxonomy" id="3076785"/>
    <lineage>
        <taxon>Viruses</taxon>
        <taxon>Duplodnaviria</taxon>
        <taxon>Heunggongvirae</taxon>
        <taxon>Uroviricota</taxon>
        <taxon>Caudoviricetes</taxon>
    </lineage>
</organism>
<reference evidence="13" key="1">
    <citation type="submission" date="2023-08" db="EMBL/GenBank/DDBJ databases">
        <authorList>
            <person name="Nazir A."/>
        </authorList>
    </citation>
    <scope>NUCLEOTIDE SEQUENCE</scope>
</reference>
<evidence type="ECO:0000256" key="7">
    <source>
        <dbReference type="ARBA" id="ARBA00022723"/>
    </source>
</evidence>
<evidence type="ECO:0000256" key="11">
    <source>
        <dbReference type="ARBA" id="ARBA00033436"/>
    </source>
</evidence>
<dbReference type="Pfam" id="PF13353">
    <property type="entry name" value="Fer4_12"/>
    <property type="match status" value="1"/>
</dbReference>
<keyword evidence="6" id="KW-0949">S-adenosyl-L-methionine</keyword>
<dbReference type="PIRSF" id="PIRSF000368">
    <property type="entry name" value="NrdG"/>
    <property type="match status" value="1"/>
</dbReference>
<evidence type="ECO:0000256" key="5">
    <source>
        <dbReference type="ARBA" id="ARBA00022485"/>
    </source>
</evidence>
<comment type="function">
    <text evidence="2">Activation of anaerobic ribonucleoside-triphosphate reductase under anaerobic conditions by generation of an organic free radical, using S-adenosylmethionine and reduced flavodoxin as cosubstrates to produce 5'-deoxy-adenosine.</text>
</comment>
<evidence type="ECO:0000256" key="12">
    <source>
        <dbReference type="ARBA" id="ARBA00047365"/>
    </source>
</evidence>
<evidence type="ECO:0000256" key="10">
    <source>
        <dbReference type="ARBA" id="ARBA00023014"/>
    </source>
</evidence>
<dbReference type="PANTHER" id="PTHR30352:SF2">
    <property type="entry name" value="ANAEROBIC RIBONUCLEOSIDE-TRIPHOSPHATE REDUCTASE-ACTIVATING PROTEIN"/>
    <property type="match status" value="1"/>
</dbReference>
<name>A0AA96R3T6_9CAUD</name>
<evidence type="ECO:0000256" key="6">
    <source>
        <dbReference type="ARBA" id="ARBA00022691"/>
    </source>
</evidence>
<evidence type="ECO:0000256" key="3">
    <source>
        <dbReference type="ARBA" id="ARBA00009777"/>
    </source>
</evidence>
<dbReference type="GO" id="GO:0043365">
    <property type="term" value="F:[formate-C-acetyltransferase]-activating enzyme activity"/>
    <property type="evidence" value="ECO:0007669"/>
    <property type="project" value="InterPro"/>
</dbReference>
<evidence type="ECO:0000256" key="9">
    <source>
        <dbReference type="ARBA" id="ARBA00023004"/>
    </source>
</evidence>
<dbReference type="SFLD" id="SFLDG01063">
    <property type="entry name" value="activating_enzymes__group_1"/>
    <property type="match status" value="1"/>
</dbReference>
<dbReference type="Gene3D" id="3.20.20.70">
    <property type="entry name" value="Aldolase class I"/>
    <property type="match status" value="1"/>
</dbReference>
<dbReference type="InterPro" id="IPR013785">
    <property type="entry name" value="Aldolase_TIM"/>
</dbReference>
<dbReference type="NCBIfam" id="TIGR02491">
    <property type="entry name" value="NrdG"/>
    <property type="match status" value="1"/>
</dbReference>
<dbReference type="SUPFAM" id="SSF102114">
    <property type="entry name" value="Radical SAM enzymes"/>
    <property type="match status" value="1"/>
</dbReference>
<comment type="cofactor">
    <cofactor evidence="1">
        <name>[4Fe-4S] cluster</name>
        <dbReference type="ChEBI" id="CHEBI:49883"/>
    </cofactor>
</comment>
<comment type="catalytic activity">
    <reaction evidence="12">
        <text>glycyl-[protein] + reduced [flavodoxin] + S-adenosyl-L-methionine = glycin-2-yl radical-[protein] + semiquinone [flavodoxin] + 5'-deoxyadenosine + L-methionine + H(+)</text>
        <dbReference type="Rhea" id="RHEA:61976"/>
        <dbReference type="Rhea" id="RHEA-COMP:10622"/>
        <dbReference type="Rhea" id="RHEA-COMP:14480"/>
        <dbReference type="Rhea" id="RHEA-COMP:15993"/>
        <dbReference type="Rhea" id="RHEA-COMP:15994"/>
        <dbReference type="ChEBI" id="CHEBI:15378"/>
        <dbReference type="ChEBI" id="CHEBI:17319"/>
        <dbReference type="ChEBI" id="CHEBI:29947"/>
        <dbReference type="ChEBI" id="CHEBI:32722"/>
        <dbReference type="ChEBI" id="CHEBI:57618"/>
        <dbReference type="ChEBI" id="CHEBI:57844"/>
        <dbReference type="ChEBI" id="CHEBI:59789"/>
        <dbReference type="ChEBI" id="CHEBI:140311"/>
    </reaction>
</comment>
<dbReference type="GO" id="GO:0046872">
    <property type="term" value="F:metal ion binding"/>
    <property type="evidence" value="ECO:0007669"/>
    <property type="project" value="UniProtKB-KW"/>
</dbReference>
<keyword evidence="8 13" id="KW-0560">Oxidoreductase</keyword>
<dbReference type="PANTHER" id="PTHR30352">
    <property type="entry name" value="PYRUVATE FORMATE-LYASE-ACTIVATING ENZYME"/>
    <property type="match status" value="1"/>
</dbReference>
<comment type="similarity">
    <text evidence="3">Belongs to the organic radical-activating enzymes family.</text>
</comment>
<keyword evidence="10" id="KW-0411">Iron-sulfur</keyword>
<accession>A0AA96R3T6</accession>
<dbReference type="SFLD" id="SFLDF00299">
    <property type="entry name" value="anaerobic_ribonucleoside-triph"/>
    <property type="match status" value="1"/>
</dbReference>
<evidence type="ECO:0000256" key="2">
    <source>
        <dbReference type="ARBA" id="ARBA00003852"/>
    </source>
</evidence>
<dbReference type="PROSITE" id="PS01087">
    <property type="entry name" value="RADICAL_ACTIVATING"/>
    <property type="match status" value="1"/>
</dbReference>
<dbReference type="InterPro" id="IPR007197">
    <property type="entry name" value="rSAM"/>
</dbReference>
<dbReference type="SFLD" id="SFLDG01066">
    <property type="entry name" value="organic_radical-activating_enz"/>
    <property type="match status" value="1"/>
</dbReference>
<evidence type="ECO:0000313" key="13">
    <source>
        <dbReference type="EMBL" id="WNO47486.1"/>
    </source>
</evidence>
<sequence>MNYIQYINGDDANGEGMRCTLFVSGCELACKGCHNPESWKTNAGVLYTKEFEDQIIEDLKNPYIQGLSLSGGHPLHPKNFNTVLSLCKRVKEEVGKGIWLWTGLTLRQLTEDYRKEILPYIDVLIDGKFEEGKKNTSLKWRGSDNQNVIYLK</sequence>
<dbReference type="SFLD" id="SFLDS00029">
    <property type="entry name" value="Radical_SAM"/>
    <property type="match status" value="1"/>
</dbReference>
<dbReference type="GO" id="GO:0051539">
    <property type="term" value="F:4 iron, 4 sulfur cluster binding"/>
    <property type="evidence" value="ECO:0007669"/>
    <property type="project" value="UniProtKB-KW"/>
</dbReference>